<dbReference type="Pfam" id="PF12770">
    <property type="entry name" value="CHAT"/>
    <property type="match status" value="1"/>
</dbReference>
<protein>
    <recommendedName>
        <fullName evidence="1">CHAT domain-containing protein</fullName>
    </recommendedName>
</protein>
<evidence type="ECO:0000259" key="1">
    <source>
        <dbReference type="Pfam" id="PF12770"/>
    </source>
</evidence>
<keyword evidence="3" id="KW-1185">Reference proteome</keyword>
<gene>
    <name evidence="2" type="ORF">QBC37DRAFT_156484</name>
</gene>
<dbReference type="AlphaFoldDB" id="A0AAN6XS92"/>
<accession>A0AAN6XS92</accession>
<sequence>MRALLFADCIVILFRGSLCSLFQIWCCLALPASSSSLVSPERVYLAEPCQVCRPPPLGVDLRDQRLQENRPFLGYLSACSTVSNEAVQLTDEGIHLVSAFQLAGFRYVVGSLWEVSDRDCVDVARVLYETLRDEGMSDIAVCRGLHRAVRAVRDGRIEDGEARDATWVPDGGTKDGDKRDAKLVTSGTQLREMVNPYWIPYAHFGF</sequence>
<organism evidence="2 3">
    <name type="scientific">Rhypophila decipiens</name>
    <dbReference type="NCBI Taxonomy" id="261697"/>
    <lineage>
        <taxon>Eukaryota</taxon>
        <taxon>Fungi</taxon>
        <taxon>Dikarya</taxon>
        <taxon>Ascomycota</taxon>
        <taxon>Pezizomycotina</taxon>
        <taxon>Sordariomycetes</taxon>
        <taxon>Sordariomycetidae</taxon>
        <taxon>Sordariales</taxon>
        <taxon>Naviculisporaceae</taxon>
        <taxon>Rhypophila</taxon>
    </lineage>
</organism>
<reference evidence="2" key="1">
    <citation type="journal article" date="2023" name="Mol. Phylogenet. Evol.">
        <title>Genome-scale phylogeny and comparative genomics of the fungal order Sordariales.</title>
        <authorList>
            <person name="Hensen N."/>
            <person name="Bonometti L."/>
            <person name="Westerberg I."/>
            <person name="Brannstrom I.O."/>
            <person name="Guillou S."/>
            <person name="Cros-Aarteil S."/>
            <person name="Calhoun S."/>
            <person name="Haridas S."/>
            <person name="Kuo A."/>
            <person name="Mondo S."/>
            <person name="Pangilinan J."/>
            <person name="Riley R."/>
            <person name="LaButti K."/>
            <person name="Andreopoulos B."/>
            <person name="Lipzen A."/>
            <person name="Chen C."/>
            <person name="Yan M."/>
            <person name="Daum C."/>
            <person name="Ng V."/>
            <person name="Clum A."/>
            <person name="Steindorff A."/>
            <person name="Ohm R.A."/>
            <person name="Martin F."/>
            <person name="Silar P."/>
            <person name="Natvig D.O."/>
            <person name="Lalanne C."/>
            <person name="Gautier V."/>
            <person name="Ament-Velasquez S.L."/>
            <person name="Kruys A."/>
            <person name="Hutchinson M.I."/>
            <person name="Powell A.J."/>
            <person name="Barry K."/>
            <person name="Miller A.N."/>
            <person name="Grigoriev I.V."/>
            <person name="Debuchy R."/>
            <person name="Gladieux P."/>
            <person name="Hiltunen Thoren M."/>
            <person name="Johannesson H."/>
        </authorList>
    </citation>
    <scope>NUCLEOTIDE SEQUENCE</scope>
    <source>
        <strain evidence="2">PSN293</strain>
    </source>
</reference>
<reference evidence="2" key="2">
    <citation type="submission" date="2023-05" db="EMBL/GenBank/DDBJ databases">
        <authorList>
            <consortium name="Lawrence Berkeley National Laboratory"/>
            <person name="Steindorff A."/>
            <person name="Hensen N."/>
            <person name="Bonometti L."/>
            <person name="Westerberg I."/>
            <person name="Brannstrom I.O."/>
            <person name="Guillou S."/>
            <person name="Cros-Aarteil S."/>
            <person name="Calhoun S."/>
            <person name="Haridas S."/>
            <person name="Kuo A."/>
            <person name="Mondo S."/>
            <person name="Pangilinan J."/>
            <person name="Riley R."/>
            <person name="Labutti K."/>
            <person name="Andreopoulos B."/>
            <person name="Lipzen A."/>
            <person name="Chen C."/>
            <person name="Yanf M."/>
            <person name="Daum C."/>
            <person name="Ng V."/>
            <person name="Clum A."/>
            <person name="Ohm R."/>
            <person name="Martin F."/>
            <person name="Silar P."/>
            <person name="Natvig D."/>
            <person name="Lalanne C."/>
            <person name="Gautier V."/>
            <person name="Ament-Velasquez S.L."/>
            <person name="Kruys A."/>
            <person name="Hutchinson M.I."/>
            <person name="Powell A.J."/>
            <person name="Barry K."/>
            <person name="Miller A.N."/>
            <person name="Grigoriev I.V."/>
            <person name="Debuchy R."/>
            <person name="Gladieux P."/>
            <person name="Thoren M.H."/>
            <person name="Johannesson H."/>
        </authorList>
    </citation>
    <scope>NUCLEOTIDE SEQUENCE</scope>
    <source>
        <strain evidence="2">PSN293</strain>
    </source>
</reference>
<proteinExistence type="predicted"/>
<feature type="domain" description="CHAT" evidence="1">
    <location>
        <begin position="71"/>
        <end position="156"/>
    </location>
</feature>
<dbReference type="EMBL" id="MU858559">
    <property type="protein sequence ID" value="KAK4205998.1"/>
    <property type="molecule type" value="Genomic_DNA"/>
</dbReference>
<evidence type="ECO:0000313" key="2">
    <source>
        <dbReference type="EMBL" id="KAK4205998.1"/>
    </source>
</evidence>
<dbReference type="InterPro" id="IPR024983">
    <property type="entry name" value="CHAT_dom"/>
</dbReference>
<evidence type="ECO:0000313" key="3">
    <source>
        <dbReference type="Proteomes" id="UP001301769"/>
    </source>
</evidence>
<comment type="caution">
    <text evidence="2">The sequence shown here is derived from an EMBL/GenBank/DDBJ whole genome shotgun (WGS) entry which is preliminary data.</text>
</comment>
<name>A0AAN6XS92_9PEZI</name>
<dbReference type="Proteomes" id="UP001301769">
    <property type="component" value="Unassembled WGS sequence"/>
</dbReference>